<comment type="caution">
    <text evidence="2">The sequence shown here is derived from an EMBL/GenBank/DDBJ whole genome shotgun (WGS) entry which is preliminary data.</text>
</comment>
<reference evidence="2 3" key="1">
    <citation type="submission" date="2019-03" db="EMBL/GenBank/DDBJ databases">
        <title>Genomic Encyclopedia of Type Strains, Phase III (KMG-III): the genomes of soil and plant-associated and newly described type strains.</title>
        <authorList>
            <person name="Whitman W."/>
        </authorList>
    </citation>
    <scope>NUCLEOTIDE SEQUENCE [LARGE SCALE GENOMIC DNA]</scope>
    <source>
        <strain evidence="2 3">DSM 27373</strain>
    </source>
</reference>
<protein>
    <submittedName>
        <fullName evidence="2">Uncharacterized protein</fullName>
    </submittedName>
</protein>
<accession>A0A4R7G4K1</accession>
<organism evidence="2 3">
    <name type="scientific">Nesterenkonia aurantiaca</name>
    <dbReference type="NCBI Taxonomy" id="1436010"/>
    <lineage>
        <taxon>Bacteria</taxon>
        <taxon>Bacillati</taxon>
        <taxon>Actinomycetota</taxon>
        <taxon>Actinomycetes</taxon>
        <taxon>Micrococcales</taxon>
        <taxon>Micrococcaceae</taxon>
        <taxon>Nesterenkonia</taxon>
    </lineage>
</organism>
<sequence>MTEPHQQPPHHQPEQDQQRSEEPTLSLDELETEIAQAETLIQDLNQRLKQTAEDR</sequence>
<dbReference type="EMBL" id="SOAN01000004">
    <property type="protein sequence ID" value="TDS86211.1"/>
    <property type="molecule type" value="Genomic_DNA"/>
</dbReference>
<dbReference type="Proteomes" id="UP000294506">
    <property type="component" value="Unassembled WGS sequence"/>
</dbReference>
<proteinExistence type="predicted"/>
<evidence type="ECO:0000256" key="1">
    <source>
        <dbReference type="SAM" id="MobiDB-lite"/>
    </source>
</evidence>
<name>A0A4R7G4K1_9MICC</name>
<feature type="region of interest" description="Disordered" evidence="1">
    <location>
        <begin position="1"/>
        <end position="31"/>
    </location>
</feature>
<evidence type="ECO:0000313" key="3">
    <source>
        <dbReference type="Proteomes" id="UP000294506"/>
    </source>
</evidence>
<gene>
    <name evidence="2" type="ORF">EV640_104238</name>
</gene>
<dbReference type="AlphaFoldDB" id="A0A4R7G4K1"/>
<feature type="compositionally biased region" description="Basic and acidic residues" evidence="1">
    <location>
        <begin position="11"/>
        <end position="22"/>
    </location>
</feature>
<dbReference type="RefSeq" id="WP_166645881.1">
    <property type="nucleotide sequence ID" value="NZ_SOAN01000004.1"/>
</dbReference>
<keyword evidence="3" id="KW-1185">Reference proteome</keyword>
<evidence type="ECO:0000313" key="2">
    <source>
        <dbReference type="EMBL" id="TDS86211.1"/>
    </source>
</evidence>